<dbReference type="PRINTS" id="PR00315">
    <property type="entry name" value="ELONGATNFCT"/>
</dbReference>
<dbReference type="Gene3D" id="3.30.230.10">
    <property type="match status" value="1"/>
</dbReference>
<evidence type="ECO:0000256" key="2">
    <source>
        <dbReference type="ARBA" id="ARBA00022741"/>
    </source>
</evidence>
<dbReference type="PROSITE" id="PS51722">
    <property type="entry name" value="G_TR_2"/>
    <property type="match status" value="1"/>
</dbReference>
<dbReference type="InterPro" id="IPR027417">
    <property type="entry name" value="P-loop_NTPase"/>
</dbReference>
<dbReference type="GO" id="GO:0032543">
    <property type="term" value="P:mitochondrial translation"/>
    <property type="evidence" value="ECO:0007669"/>
    <property type="project" value="TreeGrafter"/>
</dbReference>
<evidence type="ECO:0000256" key="3">
    <source>
        <dbReference type="ARBA" id="ARBA00022917"/>
    </source>
</evidence>
<dbReference type="GO" id="GO:0005759">
    <property type="term" value="C:mitochondrial matrix"/>
    <property type="evidence" value="ECO:0007669"/>
    <property type="project" value="UniProtKB-ARBA"/>
</dbReference>
<evidence type="ECO:0000256" key="6">
    <source>
        <dbReference type="ARBA" id="ARBA00024731"/>
    </source>
</evidence>
<dbReference type="GO" id="GO:0003924">
    <property type="term" value="F:GTPase activity"/>
    <property type="evidence" value="ECO:0007669"/>
    <property type="project" value="InterPro"/>
</dbReference>
<evidence type="ECO:0000256" key="4">
    <source>
        <dbReference type="ARBA" id="ARBA00023128"/>
    </source>
</evidence>
<sequence length="764" mass="84561">MLYYSGVTRRLGNVDNGDTITDFLPLERERGITIQSAAISFNWPPKETCPPGVESKTINLIDTPGHQDFRFEVDRCLPVLDGAVCIIDSVKGVEAHTERVWTSAQQFKIPRIIFVNKLDRVGASFKKSVLDIASRLNAFPVICQIPWWEKDEFVGVIDVIKRVGYKWTTADSRKTYPYTLLEAMLKTDNPNLLTEINLAREKLVERLCDEDDELTLEFAETGADVSSESIKKSIRRVIMDGEGTVVPVFAGASLRNIGVEPLLDAVVDYLPNPDDRPDLEIRVGPATHYLKEFLVQEGAKSKQKGSKFAHQSPVAAVASVFKVFNDPQRGMLSFVRVYHGTLNRNSATWNSNVHLSEKSHNMLQISANLTQEIPHLTTGSIGAITGLKTARTGDTLIAFPGQKTADAALKSIQIRPVQIPPAVAFIAIEPFSITAQQTLEKALESASREDPSLRWNKDEAADQFILSGMGKLHLDIAIDNLKKNYKIEATFGEIEVDYKECLTAPVPPQSFTYDKAVAGKTGKAACKATLEPLEEHHQETILESSVERDGNIIHVQIPLPRDTSGLQFDPEMVRQQLQNGAISALYRGPRRGSPVQGCHVTITFDPETDFFGPTPGSHFVNAAYHAVRNALRDAYSKKQIGILEPVMKVRIQCPEEVAGVVQHDLSSGRGGHVLEINDLNNAVSTESPVDLSQVYSPPDPYESIASLRDPKKGITRMLELVARVPLKEMLEYDSHLRGKTAGRHSLSMDLDTFEKVTGPREKAL</sequence>
<gene>
    <name evidence="8" type="ORF">UCRPA7_1355</name>
</gene>
<evidence type="ECO:0000313" key="8">
    <source>
        <dbReference type="EMBL" id="EOO03132.1"/>
    </source>
</evidence>
<dbReference type="InterPro" id="IPR020568">
    <property type="entry name" value="Ribosomal_Su5_D2-typ_SF"/>
</dbReference>
<dbReference type="InterPro" id="IPR000640">
    <property type="entry name" value="EFG_V-like"/>
</dbReference>
<dbReference type="Pfam" id="PF14492">
    <property type="entry name" value="EFG_III"/>
    <property type="match status" value="1"/>
</dbReference>
<dbReference type="KEGG" id="tmn:UCRPA7_1355"/>
<evidence type="ECO:0000259" key="7">
    <source>
        <dbReference type="PROSITE" id="PS51722"/>
    </source>
</evidence>
<dbReference type="InterPro" id="IPR009022">
    <property type="entry name" value="EFG_III"/>
</dbReference>
<dbReference type="GeneID" id="19321494"/>
<dbReference type="GO" id="GO:0005525">
    <property type="term" value="F:GTP binding"/>
    <property type="evidence" value="ECO:0007669"/>
    <property type="project" value="UniProtKB-KW"/>
</dbReference>
<dbReference type="Pfam" id="PF00009">
    <property type="entry name" value="GTP_EFTU"/>
    <property type="match status" value="1"/>
</dbReference>
<comment type="function">
    <text evidence="6">Catalyzes the GTP-dependent ribosomal translocation step during translation elongation. During this step, the ribosome changes from the pre-translocational (PRE) to the post-translocational (POST) state as the newly formed A-site-bound peptidyl-tRNA and P-site-bound deacylated tRNA move to the P and E sites, respectively. Catalyzes the coordinated movement of the two tRNA molecules, the mRNA and conformational changes in the ribosome.</text>
</comment>
<dbReference type="SUPFAM" id="SSF50447">
    <property type="entry name" value="Translation proteins"/>
    <property type="match status" value="1"/>
</dbReference>
<dbReference type="CDD" id="cd16262">
    <property type="entry name" value="EFG_III"/>
    <property type="match status" value="1"/>
</dbReference>
<dbReference type="Gene3D" id="3.30.70.240">
    <property type="match status" value="1"/>
</dbReference>
<dbReference type="Pfam" id="PF22042">
    <property type="entry name" value="EF-G_D2"/>
    <property type="match status" value="1"/>
</dbReference>
<name>R8BUT9_PHAM7</name>
<reference evidence="9" key="1">
    <citation type="journal article" date="2013" name="Genome Announc.">
        <title>Draft genome sequence of the ascomycete Phaeoacremonium aleophilum strain UCR-PA7, a causal agent of the esca disease complex in grapevines.</title>
        <authorList>
            <person name="Blanco-Ulate B."/>
            <person name="Rolshausen P."/>
            <person name="Cantu D."/>
        </authorList>
    </citation>
    <scope>NUCLEOTIDE SEQUENCE [LARGE SCALE GENOMIC DNA]</scope>
    <source>
        <strain evidence="9">UCR-PA7</strain>
    </source>
</reference>
<dbReference type="GO" id="GO:0051881">
    <property type="term" value="P:regulation of mitochondrial membrane potential"/>
    <property type="evidence" value="ECO:0007669"/>
    <property type="project" value="EnsemblFungi"/>
</dbReference>
<dbReference type="InterPro" id="IPR035647">
    <property type="entry name" value="EFG_III/V"/>
</dbReference>
<dbReference type="InterPro" id="IPR005225">
    <property type="entry name" value="Small_GTP-bd"/>
</dbReference>
<dbReference type="EMBL" id="KB932857">
    <property type="protein sequence ID" value="EOO03132.1"/>
    <property type="molecule type" value="Genomic_DNA"/>
</dbReference>
<keyword evidence="8" id="KW-0251">Elongation factor</keyword>
<dbReference type="eggNOG" id="KOG0465">
    <property type="taxonomic scope" value="Eukaryota"/>
</dbReference>
<dbReference type="PANTHER" id="PTHR43261">
    <property type="entry name" value="TRANSLATION ELONGATION FACTOR G-RELATED"/>
    <property type="match status" value="1"/>
</dbReference>
<dbReference type="PROSITE" id="PS00301">
    <property type="entry name" value="G_TR_1"/>
    <property type="match status" value="1"/>
</dbReference>
<dbReference type="Gene3D" id="2.40.30.10">
    <property type="entry name" value="Translation factors"/>
    <property type="match status" value="1"/>
</dbReference>
<evidence type="ECO:0000256" key="5">
    <source>
        <dbReference type="ARBA" id="ARBA00023134"/>
    </source>
</evidence>
<dbReference type="InterPro" id="IPR014721">
    <property type="entry name" value="Ribsml_uS5_D2-typ_fold_subgr"/>
</dbReference>
<dbReference type="InterPro" id="IPR000795">
    <property type="entry name" value="T_Tr_GTP-bd_dom"/>
</dbReference>
<dbReference type="Proteomes" id="UP000014074">
    <property type="component" value="Unassembled WGS sequence"/>
</dbReference>
<keyword evidence="2" id="KW-0547">Nucleotide-binding</keyword>
<accession>R8BUT9</accession>
<dbReference type="Gene3D" id="3.30.70.870">
    <property type="entry name" value="Elongation Factor G (Translational Gtpase), domain 3"/>
    <property type="match status" value="1"/>
</dbReference>
<keyword evidence="4" id="KW-0496">Mitochondrion</keyword>
<protein>
    <recommendedName>
        <fullName evidence="1">Elongation factor 2</fullName>
    </recommendedName>
</protein>
<keyword evidence="5" id="KW-0342">GTP-binding</keyword>
<dbReference type="InterPro" id="IPR053905">
    <property type="entry name" value="EF-G-like_DII"/>
</dbReference>
<dbReference type="SUPFAM" id="SSF52540">
    <property type="entry name" value="P-loop containing nucleoside triphosphate hydrolases"/>
    <property type="match status" value="1"/>
</dbReference>
<keyword evidence="3" id="KW-0648">Protein biosynthesis</keyword>
<organism evidence="8 9">
    <name type="scientific">Phaeoacremonium minimum (strain UCR-PA7)</name>
    <name type="common">Esca disease fungus</name>
    <name type="synonym">Togninia minima</name>
    <dbReference type="NCBI Taxonomy" id="1286976"/>
    <lineage>
        <taxon>Eukaryota</taxon>
        <taxon>Fungi</taxon>
        <taxon>Dikarya</taxon>
        <taxon>Ascomycota</taxon>
        <taxon>Pezizomycotina</taxon>
        <taxon>Sordariomycetes</taxon>
        <taxon>Sordariomycetidae</taxon>
        <taxon>Togniniales</taxon>
        <taxon>Togniniaceae</taxon>
        <taxon>Phaeoacremonium</taxon>
    </lineage>
</organism>
<dbReference type="HOGENOM" id="CLU_002794_4_1_1"/>
<dbReference type="PANTHER" id="PTHR43261:SF1">
    <property type="entry name" value="RIBOSOME-RELEASING FACTOR 2, MITOCHONDRIAL"/>
    <property type="match status" value="1"/>
</dbReference>
<dbReference type="InterPro" id="IPR041095">
    <property type="entry name" value="EFG_II"/>
</dbReference>
<dbReference type="InterPro" id="IPR035649">
    <property type="entry name" value="EFG_V"/>
</dbReference>
<dbReference type="SUPFAM" id="SSF54211">
    <property type="entry name" value="Ribosomal protein S5 domain 2-like"/>
    <property type="match status" value="1"/>
</dbReference>
<dbReference type="OrthoDB" id="198619at2759"/>
<dbReference type="InterPro" id="IPR009000">
    <property type="entry name" value="Transl_B-barrel_sf"/>
</dbReference>
<feature type="domain" description="Tr-type G" evidence="7">
    <location>
        <begin position="1"/>
        <end position="274"/>
    </location>
</feature>
<evidence type="ECO:0000313" key="9">
    <source>
        <dbReference type="Proteomes" id="UP000014074"/>
    </source>
</evidence>
<dbReference type="AlphaFoldDB" id="R8BUT9"/>
<dbReference type="GO" id="GO:0003746">
    <property type="term" value="F:translation elongation factor activity"/>
    <property type="evidence" value="ECO:0007669"/>
    <property type="project" value="UniProtKB-KW"/>
</dbReference>
<dbReference type="NCBIfam" id="TIGR00231">
    <property type="entry name" value="small_GTP"/>
    <property type="match status" value="1"/>
</dbReference>
<dbReference type="SUPFAM" id="SSF54980">
    <property type="entry name" value="EF-G C-terminal domain-like"/>
    <property type="match status" value="2"/>
</dbReference>
<evidence type="ECO:0000256" key="1">
    <source>
        <dbReference type="ARBA" id="ARBA00017891"/>
    </source>
</evidence>
<dbReference type="GO" id="GO:0032790">
    <property type="term" value="P:ribosome disassembly"/>
    <property type="evidence" value="ECO:0007669"/>
    <property type="project" value="TreeGrafter"/>
</dbReference>
<dbReference type="Gene3D" id="3.40.50.300">
    <property type="entry name" value="P-loop containing nucleotide triphosphate hydrolases"/>
    <property type="match status" value="1"/>
</dbReference>
<dbReference type="InterPro" id="IPR031157">
    <property type="entry name" value="G_TR_CS"/>
</dbReference>
<proteinExistence type="predicted"/>
<dbReference type="SMART" id="SM00838">
    <property type="entry name" value="EFG_C"/>
    <property type="match status" value="1"/>
</dbReference>
<dbReference type="CDD" id="cd03713">
    <property type="entry name" value="EFG_mtEFG_C"/>
    <property type="match status" value="1"/>
</dbReference>
<dbReference type="RefSeq" id="XP_007912127.1">
    <property type="nucleotide sequence ID" value="XM_007913936.1"/>
</dbReference>
<dbReference type="FunFam" id="3.40.50.300:FF:000514">
    <property type="entry name" value="Ribosome-releasing factor 2, mitochondrial"/>
    <property type="match status" value="1"/>
</dbReference>
<keyword evidence="9" id="KW-1185">Reference proteome</keyword>